<protein>
    <recommendedName>
        <fullName evidence="4">Glycosyl transferase family 11</fullName>
    </recommendedName>
</protein>
<dbReference type="PANTHER" id="PTHR11927:SF9">
    <property type="entry name" value="L-FUCOSYLTRANSFERASE"/>
    <property type="match status" value="1"/>
</dbReference>
<evidence type="ECO:0000256" key="1">
    <source>
        <dbReference type="ARBA" id="ARBA00022676"/>
    </source>
</evidence>
<dbReference type="GO" id="GO:0008107">
    <property type="term" value="F:galactoside 2-alpha-L-fucosyltransferase activity"/>
    <property type="evidence" value="ECO:0007669"/>
    <property type="project" value="InterPro"/>
</dbReference>
<accession>A0A6C0IVM2</accession>
<dbReference type="CDD" id="cd11301">
    <property type="entry name" value="Fut1_Fut2_like"/>
    <property type="match status" value="1"/>
</dbReference>
<name>A0A6C0IVM2_9ZZZZ</name>
<evidence type="ECO:0000256" key="2">
    <source>
        <dbReference type="ARBA" id="ARBA00022679"/>
    </source>
</evidence>
<reference evidence="3" key="1">
    <citation type="journal article" date="2020" name="Nature">
        <title>Giant virus diversity and host interactions through global metagenomics.</title>
        <authorList>
            <person name="Schulz F."/>
            <person name="Roux S."/>
            <person name="Paez-Espino D."/>
            <person name="Jungbluth S."/>
            <person name="Walsh D.A."/>
            <person name="Denef V.J."/>
            <person name="McMahon K.D."/>
            <person name="Konstantinidis K.T."/>
            <person name="Eloe-Fadrosh E.A."/>
            <person name="Kyrpides N.C."/>
            <person name="Woyke T."/>
        </authorList>
    </citation>
    <scope>NUCLEOTIDE SEQUENCE</scope>
    <source>
        <strain evidence="3">GVMAG-M-3300024261-8</strain>
    </source>
</reference>
<keyword evidence="2" id="KW-0808">Transferase</keyword>
<dbReference type="GO" id="GO:0016020">
    <property type="term" value="C:membrane"/>
    <property type="evidence" value="ECO:0007669"/>
    <property type="project" value="InterPro"/>
</dbReference>
<evidence type="ECO:0000313" key="3">
    <source>
        <dbReference type="EMBL" id="QHT95583.1"/>
    </source>
</evidence>
<evidence type="ECO:0008006" key="4">
    <source>
        <dbReference type="Google" id="ProtNLM"/>
    </source>
</evidence>
<dbReference type="GO" id="GO:0005975">
    <property type="term" value="P:carbohydrate metabolic process"/>
    <property type="evidence" value="ECO:0007669"/>
    <property type="project" value="InterPro"/>
</dbReference>
<dbReference type="AlphaFoldDB" id="A0A6C0IVM2"/>
<dbReference type="EMBL" id="MN740242">
    <property type="protein sequence ID" value="QHT95583.1"/>
    <property type="molecule type" value="Genomic_DNA"/>
</dbReference>
<dbReference type="InterPro" id="IPR002516">
    <property type="entry name" value="Glyco_trans_11"/>
</dbReference>
<dbReference type="PANTHER" id="PTHR11927">
    <property type="entry name" value="GALACTOSIDE 2-L-FUCOSYLTRANSFERASE"/>
    <property type="match status" value="1"/>
</dbReference>
<dbReference type="Pfam" id="PF01531">
    <property type="entry name" value="Glyco_transf_11"/>
    <property type="match status" value="1"/>
</dbReference>
<keyword evidence="1" id="KW-0328">Glycosyltransferase</keyword>
<proteinExistence type="predicted"/>
<sequence>MEFVYSEQPRYISCYLMGGLGNQLFQIFATIAYGLQNERQVVFPHSKQLTSGTVRNTYWDSFLNVIEQTHTVANTNNHHTNDSVLRFPAVKENGFRYVPLPNVHNPEFLLYGYYQSYRYFQDVQSDLFQLIQLDKQKDAIVQKTSDDYFSNGEIKNISMHFRIGDYKKIQDCHPLMTYEYYEKALKYIIEKDRTSQHQVLYFHEEIDTHDVNMIIYQLTQQDMFSSIQFVRVQHSLQDWEQMLLMSCCSHNIIANSTFSWWGAYFNTCADKIVCYPSLWFGPKIGHDTQDLFPEDWNRIIM</sequence>
<organism evidence="3">
    <name type="scientific">viral metagenome</name>
    <dbReference type="NCBI Taxonomy" id="1070528"/>
    <lineage>
        <taxon>unclassified sequences</taxon>
        <taxon>metagenomes</taxon>
        <taxon>organismal metagenomes</taxon>
    </lineage>
</organism>